<feature type="compositionally biased region" description="Basic and acidic residues" evidence="2">
    <location>
        <begin position="532"/>
        <end position="547"/>
    </location>
</feature>
<evidence type="ECO:0000313" key="4">
    <source>
        <dbReference type="RefSeq" id="XP_052737222.1"/>
    </source>
</evidence>
<dbReference type="PANTHER" id="PTHR14932:SF1">
    <property type="entry name" value="RAB-LIKE PROTEIN 6"/>
    <property type="match status" value="1"/>
</dbReference>
<gene>
    <name evidence="4" type="primary">LOC112043344</name>
</gene>
<sequence length="583" mass="65710">MFSALKKLTRSGDERCTAPMPMSSSLQKKFSRGVHFNMKILIKGDRNVGKSCLLQRLQGGAFTEEYVPTEQIQVAPIHWAYKNTDFIVKVEVWEVVDKGRTKKKPPLGLKLENQSTPTVPEEEYDTPVLDATFLDVYKNASGVILMLDITKPWTFEYVVKELSRIPADLPVVILGNHCDMQHHRQVHPHHIEQALYHAKTTRTAPIRYAESSMRNGFGLRLLHKFLSVPFLRLQKSSLLEQLQRNQKDMEEIETELDEFQNSEESHYNLFVDRLANKRRQSAEPEPRLPERSPSIVLGAGKPIIPPNVNPLLAQSLNPSAVKPQSADHTQVKQTQYVSPDLIKTKPPVSMEMTPSKHLQDSIPSTPSGANMSVAGSTGALDEFYAGTLDSSFLEDLGPIAHTHQEINYESDSDEDNTTLNPKVIIDEDDLELDNSPPFRPAEAVGAEIAISNKDDPLSNMFSNQATINKEHEESSDSLSMLHSDQNIHMHSAYPLWAGDSSVRRSPEGGEDPDNNKEPDTKMEKKHKKKKSKDKDKGDYSDKSDRAEKKSKHKKSKGDKRNPQKDLLAPSVNVEFNYEEYDSI</sequence>
<dbReference type="InterPro" id="IPR001806">
    <property type="entry name" value="Small_GTPase"/>
</dbReference>
<feature type="region of interest" description="Disordered" evidence="2">
    <location>
        <begin position="344"/>
        <end position="370"/>
    </location>
</feature>
<evidence type="ECO:0000256" key="1">
    <source>
        <dbReference type="SAM" id="Coils"/>
    </source>
</evidence>
<feature type="region of interest" description="Disordered" evidence="2">
    <location>
        <begin position="498"/>
        <end position="583"/>
    </location>
</feature>
<dbReference type="InterPro" id="IPR040385">
    <property type="entry name" value="RABL6"/>
</dbReference>
<evidence type="ECO:0000256" key="2">
    <source>
        <dbReference type="SAM" id="MobiDB-lite"/>
    </source>
</evidence>
<dbReference type="PRINTS" id="PR00449">
    <property type="entry name" value="RASTRNSFRMNG"/>
</dbReference>
<dbReference type="PANTHER" id="PTHR14932">
    <property type="entry name" value="RAS GTPASE-RELATED"/>
    <property type="match status" value="1"/>
</dbReference>
<dbReference type="RefSeq" id="XP_052737222.1">
    <property type="nucleotide sequence ID" value="XM_052881262.1"/>
</dbReference>
<dbReference type="SUPFAM" id="SSF52540">
    <property type="entry name" value="P-loop containing nucleoside triphosphate hydrolases"/>
    <property type="match status" value="1"/>
</dbReference>
<protein>
    <submittedName>
        <fullName evidence="4">Rab-like protein 6</fullName>
    </submittedName>
</protein>
<dbReference type="GeneID" id="112043344"/>
<feature type="compositionally biased region" description="Basic and acidic residues" evidence="2">
    <location>
        <begin position="501"/>
        <end position="522"/>
    </location>
</feature>
<dbReference type="InterPro" id="IPR027417">
    <property type="entry name" value="P-loop_NTPase"/>
</dbReference>
<organism evidence="3 4">
    <name type="scientific">Bicyclus anynana</name>
    <name type="common">Squinting bush brown butterfly</name>
    <dbReference type="NCBI Taxonomy" id="110368"/>
    <lineage>
        <taxon>Eukaryota</taxon>
        <taxon>Metazoa</taxon>
        <taxon>Ecdysozoa</taxon>
        <taxon>Arthropoda</taxon>
        <taxon>Hexapoda</taxon>
        <taxon>Insecta</taxon>
        <taxon>Pterygota</taxon>
        <taxon>Neoptera</taxon>
        <taxon>Endopterygota</taxon>
        <taxon>Lepidoptera</taxon>
        <taxon>Glossata</taxon>
        <taxon>Ditrysia</taxon>
        <taxon>Papilionoidea</taxon>
        <taxon>Nymphalidae</taxon>
        <taxon>Satyrinae</taxon>
        <taxon>Satyrini</taxon>
        <taxon>Mycalesina</taxon>
        <taxon>Bicyclus</taxon>
    </lineage>
</organism>
<feature type="region of interest" description="Disordered" evidence="2">
    <location>
        <begin position="1"/>
        <end position="24"/>
    </location>
</feature>
<feature type="compositionally biased region" description="Polar residues" evidence="2">
    <location>
        <begin position="361"/>
        <end position="370"/>
    </location>
</feature>
<accession>A0ABM3LDS9</accession>
<dbReference type="Pfam" id="PF00071">
    <property type="entry name" value="Ras"/>
    <property type="match status" value="1"/>
</dbReference>
<reference evidence="4" key="1">
    <citation type="submission" date="2025-08" db="UniProtKB">
        <authorList>
            <consortium name="RefSeq"/>
        </authorList>
    </citation>
    <scope>IDENTIFICATION</scope>
</reference>
<keyword evidence="3" id="KW-1185">Reference proteome</keyword>
<proteinExistence type="predicted"/>
<name>A0ABM3LDS9_BICAN</name>
<dbReference type="SMART" id="SM00175">
    <property type="entry name" value="RAB"/>
    <property type="match status" value="1"/>
</dbReference>
<evidence type="ECO:0000313" key="3">
    <source>
        <dbReference type="Proteomes" id="UP001652582"/>
    </source>
</evidence>
<feature type="compositionally biased region" description="Basic residues" evidence="2">
    <location>
        <begin position="548"/>
        <end position="557"/>
    </location>
</feature>
<dbReference type="Proteomes" id="UP001652582">
    <property type="component" value="Chromosome 4"/>
</dbReference>
<dbReference type="Gene3D" id="3.40.50.300">
    <property type="entry name" value="P-loop containing nucleotide triphosphate hydrolases"/>
    <property type="match status" value="1"/>
</dbReference>
<feature type="coiled-coil region" evidence="1">
    <location>
        <begin position="235"/>
        <end position="262"/>
    </location>
</feature>
<dbReference type="PROSITE" id="PS51419">
    <property type="entry name" value="RAB"/>
    <property type="match status" value="1"/>
</dbReference>
<keyword evidence="1" id="KW-0175">Coiled coil</keyword>